<dbReference type="Proteomes" id="UP001301958">
    <property type="component" value="Unassembled WGS sequence"/>
</dbReference>
<feature type="domain" description="F-box" evidence="1">
    <location>
        <begin position="42"/>
        <end position="90"/>
    </location>
</feature>
<dbReference type="InterPro" id="IPR001810">
    <property type="entry name" value="F-box_dom"/>
</dbReference>
<evidence type="ECO:0000259" key="1">
    <source>
        <dbReference type="PROSITE" id="PS50181"/>
    </source>
</evidence>
<dbReference type="CDD" id="cd09917">
    <property type="entry name" value="F-box_SF"/>
    <property type="match status" value="1"/>
</dbReference>
<dbReference type="Gene3D" id="1.20.1280.50">
    <property type="match status" value="1"/>
</dbReference>
<dbReference type="AlphaFoldDB" id="A0AAN6YQS7"/>
<evidence type="ECO:0000313" key="3">
    <source>
        <dbReference type="Proteomes" id="UP001301958"/>
    </source>
</evidence>
<dbReference type="PROSITE" id="PS50181">
    <property type="entry name" value="FBOX"/>
    <property type="match status" value="1"/>
</dbReference>
<dbReference type="SMART" id="SM00256">
    <property type="entry name" value="FBOX"/>
    <property type="match status" value="1"/>
</dbReference>
<dbReference type="InterPro" id="IPR036047">
    <property type="entry name" value="F-box-like_dom_sf"/>
</dbReference>
<comment type="caution">
    <text evidence="2">The sequence shown here is derived from an EMBL/GenBank/DDBJ whole genome shotgun (WGS) entry which is preliminary data.</text>
</comment>
<dbReference type="SUPFAM" id="SSF81383">
    <property type="entry name" value="F-box domain"/>
    <property type="match status" value="1"/>
</dbReference>
<proteinExistence type="predicted"/>
<evidence type="ECO:0000313" key="2">
    <source>
        <dbReference type="EMBL" id="KAK4221102.1"/>
    </source>
</evidence>
<organism evidence="2 3">
    <name type="scientific">Podospora fimiseda</name>
    <dbReference type="NCBI Taxonomy" id="252190"/>
    <lineage>
        <taxon>Eukaryota</taxon>
        <taxon>Fungi</taxon>
        <taxon>Dikarya</taxon>
        <taxon>Ascomycota</taxon>
        <taxon>Pezizomycotina</taxon>
        <taxon>Sordariomycetes</taxon>
        <taxon>Sordariomycetidae</taxon>
        <taxon>Sordariales</taxon>
        <taxon>Podosporaceae</taxon>
        <taxon>Podospora</taxon>
    </lineage>
</organism>
<gene>
    <name evidence="2" type="ORF">QBC38DRAFT_461851</name>
</gene>
<keyword evidence="3" id="KW-1185">Reference proteome</keyword>
<accession>A0AAN6YQS7</accession>
<reference evidence="2" key="1">
    <citation type="journal article" date="2023" name="Mol. Phylogenet. Evol.">
        <title>Genome-scale phylogeny and comparative genomics of the fungal order Sordariales.</title>
        <authorList>
            <person name="Hensen N."/>
            <person name="Bonometti L."/>
            <person name="Westerberg I."/>
            <person name="Brannstrom I.O."/>
            <person name="Guillou S."/>
            <person name="Cros-Aarteil S."/>
            <person name="Calhoun S."/>
            <person name="Haridas S."/>
            <person name="Kuo A."/>
            <person name="Mondo S."/>
            <person name="Pangilinan J."/>
            <person name="Riley R."/>
            <person name="LaButti K."/>
            <person name="Andreopoulos B."/>
            <person name="Lipzen A."/>
            <person name="Chen C."/>
            <person name="Yan M."/>
            <person name="Daum C."/>
            <person name="Ng V."/>
            <person name="Clum A."/>
            <person name="Steindorff A."/>
            <person name="Ohm R.A."/>
            <person name="Martin F."/>
            <person name="Silar P."/>
            <person name="Natvig D.O."/>
            <person name="Lalanne C."/>
            <person name="Gautier V."/>
            <person name="Ament-Velasquez S.L."/>
            <person name="Kruys A."/>
            <person name="Hutchinson M.I."/>
            <person name="Powell A.J."/>
            <person name="Barry K."/>
            <person name="Miller A.N."/>
            <person name="Grigoriev I.V."/>
            <person name="Debuchy R."/>
            <person name="Gladieux P."/>
            <person name="Hiltunen Thoren M."/>
            <person name="Johannesson H."/>
        </authorList>
    </citation>
    <scope>NUCLEOTIDE SEQUENCE</scope>
    <source>
        <strain evidence="2">CBS 990.96</strain>
    </source>
</reference>
<protein>
    <recommendedName>
        <fullName evidence="1">F-box domain-containing protein</fullName>
    </recommendedName>
</protein>
<name>A0AAN6YQS7_9PEZI</name>
<sequence length="520" mass="60118">MAEDKKPVKTPVYKFINRTISILDRHTHLKPVKQTNQMTAPISSLLNLPNEIILDVVEFLQPLEAVALLLTCKRLYHLATANNSSNWIKHFQDFRGTRKVEYSSTLGEAGKSRNAGILYPIPRPRGLELEQDLPVCFPLLALLERDLKHTHQYCSYCQVLHRLPVPGVAIADFKYNHQLCHYCQAYHLRLVPGFDAIHALQPITSCVWAEGIGPNFWDLARITYHHVHEAMETYRSARKFGKPLPARAIMRPFIPEPCREYLSPWFYEKCTTLPSLTFTTPWSPHNLSSTNPSGYQGVKVKISIEAAVMTPRLYYHRSLFVHTTQRVFIPYSLLAETKSLPNNNWTQRKWLGFQICRHQPSYYPESTRMRSYKRPKYIVEDMLGIYYCDKTNKWSRPPKFGSGATLSTVKSAIRAKLTRLGMLNHDSEIETAESCAFRRTCDFCETKWRCTRFDHGPDKGVEAVVDVWQNWGPCFNDTKPGRGVKENWSPLWYNPMGVDESYDPNATGWDPQPTWNLDFR</sequence>
<dbReference type="EMBL" id="MU865586">
    <property type="protein sequence ID" value="KAK4221102.1"/>
    <property type="molecule type" value="Genomic_DNA"/>
</dbReference>
<reference evidence="2" key="2">
    <citation type="submission" date="2023-05" db="EMBL/GenBank/DDBJ databases">
        <authorList>
            <consortium name="Lawrence Berkeley National Laboratory"/>
            <person name="Steindorff A."/>
            <person name="Hensen N."/>
            <person name="Bonometti L."/>
            <person name="Westerberg I."/>
            <person name="Brannstrom I.O."/>
            <person name="Guillou S."/>
            <person name="Cros-Aarteil S."/>
            <person name="Calhoun S."/>
            <person name="Haridas S."/>
            <person name="Kuo A."/>
            <person name="Mondo S."/>
            <person name="Pangilinan J."/>
            <person name="Riley R."/>
            <person name="Labutti K."/>
            <person name="Andreopoulos B."/>
            <person name="Lipzen A."/>
            <person name="Chen C."/>
            <person name="Yanf M."/>
            <person name="Daum C."/>
            <person name="Ng V."/>
            <person name="Clum A."/>
            <person name="Ohm R."/>
            <person name="Martin F."/>
            <person name="Silar P."/>
            <person name="Natvig D."/>
            <person name="Lalanne C."/>
            <person name="Gautier V."/>
            <person name="Ament-Velasquez S.L."/>
            <person name="Kruys A."/>
            <person name="Hutchinson M.I."/>
            <person name="Powell A.J."/>
            <person name="Barry K."/>
            <person name="Miller A.N."/>
            <person name="Grigoriev I.V."/>
            <person name="Debuchy R."/>
            <person name="Gladieux P."/>
            <person name="Thoren M.H."/>
            <person name="Johannesson H."/>
        </authorList>
    </citation>
    <scope>NUCLEOTIDE SEQUENCE</scope>
    <source>
        <strain evidence="2">CBS 990.96</strain>
    </source>
</reference>
<dbReference type="Pfam" id="PF12937">
    <property type="entry name" value="F-box-like"/>
    <property type="match status" value="1"/>
</dbReference>